<dbReference type="EMBL" id="SOMN01000006">
    <property type="protein sequence ID" value="TFE28654.1"/>
    <property type="molecule type" value="Genomic_DNA"/>
</dbReference>
<reference evidence="1 2" key="1">
    <citation type="submission" date="2019-03" db="EMBL/GenBank/DDBJ databases">
        <title>Cohnella endophytica sp. nov., a novel endophytic bacterium isolated from bark of Sonneratia apetala.</title>
        <authorList>
            <person name="Tuo L."/>
        </authorList>
    </citation>
    <scope>NUCLEOTIDE SEQUENCE [LARGE SCALE GENOMIC DNA]</scope>
    <source>
        <strain evidence="1 2">CCTCC AB 208254</strain>
    </source>
</reference>
<comment type="caution">
    <text evidence="1">The sequence shown here is derived from an EMBL/GenBank/DDBJ whole genome shotgun (WGS) entry which is preliminary data.</text>
</comment>
<dbReference type="OrthoDB" id="2377230at2"/>
<sequence>MGAYTCRRGNSTVGFFVDSLRRQLIIFVQYYSSSWLGSRSKLLFNKRRLLKMDGFKQELQTLSVDNFAGGTVRPWDNQDQYNSVLAQQYGAGHCHAAQCHAHCHATHCHAHCHATHCHAHCHATHCHAHCHATHCHATHCHAHCHAAHCHR</sequence>
<gene>
    <name evidence="1" type="ORF">E2980_07480</name>
</gene>
<evidence type="ECO:0000313" key="2">
    <source>
        <dbReference type="Proteomes" id="UP000297900"/>
    </source>
</evidence>
<evidence type="ECO:0000313" key="1">
    <source>
        <dbReference type="EMBL" id="TFE28654.1"/>
    </source>
</evidence>
<dbReference type="NCBIfam" id="TIGR03601">
    <property type="entry name" value="B_an_ocin"/>
    <property type="match status" value="1"/>
</dbReference>
<dbReference type="InterPro" id="IPR019890">
    <property type="entry name" value="Bacteriocin/sonorensin"/>
</dbReference>
<dbReference type="Proteomes" id="UP000297900">
    <property type="component" value="Unassembled WGS sequence"/>
</dbReference>
<accession>A0A4Y8M755</accession>
<dbReference type="AlphaFoldDB" id="A0A4Y8M755"/>
<name>A0A4Y8M755_9BACL</name>
<keyword evidence="2" id="KW-1185">Reference proteome</keyword>
<protein>
    <submittedName>
        <fullName evidence="1">Heterocycloanthracin/sonorensin family bacteriocin</fullName>
    </submittedName>
</protein>
<dbReference type="RefSeq" id="WP_135151545.1">
    <property type="nucleotide sequence ID" value="NZ_SOMN01000006.1"/>
</dbReference>
<organism evidence="1 2">
    <name type="scientific">Cohnella luojiensis</name>
    <dbReference type="NCBI Taxonomy" id="652876"/>
    <lineage>
        <taxon>Bacteria</taxon>
        <taxon>Bacillati</taxon>
        <taxon>Bacillota</taxon>
        <taxon>Bacilli</taxon>
        <taxon>Bacillales</taxon>
        <taxon>Paenibacillaceae</taxon>
        <taxon>Cohnella</taxon>
    </lineage>
</organism>
<proteinExistence type="predicted"/>